<dbReference type="SMART" id="SM00943">
    <property type="entry name" value="Prim-Pol"/>
    <property type="match status" value="1"/>
</dbReference>
<dbReference type="SUPFAM" id="SSF56747">
    <property type="entry name" value="Prim-pol domain"/>
    <property type="match status" value="1"/>
</dbReference>
<dbReference type="CDD" id="cd04859">
    <property type="entry name" value="Prim_Pol"/>
    <property type="match status" value="1"/>
</dbReference>
<evidence type="ECO:0000259" key="1">
    <source>
        <dbReference type="SMART" id="SM00943"/>
    </source>
</evidence>
<evidence type="ECO:0000313" key="2">
    <source>
        <dbReference type="EMBL" id="MBB5981714.1"/>
    </source>
</evidence>
<dbReference type="AlphaFoldDB" id="A0A841DRG4"/>
<organism evidence="2 3">
    <name type="scientific">Kribbella solani</name>
    <dbReference type="NCBI Taxonomy" id="236067"/>
    <lineage>
        <taxon>Bacteria</taxon>
        <taxon>Bacillati</taxon>
        <taxon>Actinomycetota</taxon>
        <taxon>Actinomycetes</taxon>
        <taxon>Propionibacteriales</taxon>
        <taxon>Kribbellaceae</taxon>
        <taxon>Kribbella</taxon>
    </lineage>
</organism>
<dbReference type="EMBL" id="JACHNF010000001">
    <property type="protein sequence ID" value="MBB5981714.1"/>
    <property type="molecule type" value="Genomic_DNA"/>
</dbReference>
<reference evidence="2 3" key="1">
    <citation type="submission" date="2020-08" db="EMBL/GenBank/DDBJ databases">
        <title>Sequencing the genomes of 1000 actinobacteria strains.</title>
        <authorList>
            <person name="Klenk H.-P."/>
        </authorList>
    </citation>
    <scope>NUCLEOTIDE SEQUENCE [LARGE SCALE GENOMIC DNA]</scope>
    <source>
        <strain evidence="2 3">DSM 17294</strain>
    </source>
</reference>
<sequence length="263" mass="27787">MKDWEKRATTNTGRIERCWSTRPYGVGIACGPSGLVVLDLDRAKPGQEAPEAWRLPGITCGADVLASLADKAGQLYPLTTHTVCTGQAGEHLYFTAPVGTMLRNTQGRLGWLVDTRAHGGYVVGAGSSVAGGLYTTVHDAQALQLPQWLLEALTPAPQPLQQELPVHLPIARRSGYLAAAIRAETQRVMTAVEGQRNHILYTAAIALGQLVAGGSLTETEVRTVLTDAAAAQVAAGAYTAWEADKTISSGLRAGAKRPRQVAA</sequence>
<name>A0A841DRG4_9ACTN</name>
<evidence type="ECO:0000313" key="3">
    <source>
        <dbReference type="Proteomes" id="UP000558997"/>
    </source>
</evidence>
<proteinExistence type="predicted"/>
<accession>A0A841DRG4</accession>
<keyword evidence="3" id="KW-1185">Reference proteome</keyword>
<comment type="caution">
    <text evidence="2">The sequence shown here is derived from an EMBL/GenBank/DDBJ whole genome shotgun (WGS) entry which is preliminary data.</text>
</comment>
<dbReference type="InterPro" id="IPR015330">
    <property type="entry name" value="DNA_primase/pol_bifunc_N"/>
</dbReference>
<protein>
    <recommendedName>
        <fullName evidence="1">DNA primase/polymerase bifunctional N-terminal domain-containing protein</fullName>
    </recommendedName>
</protein>
<dbReference type="Proteomes" id="UP000558997">
    <property type="component" value="Unassembled WGS sequence"/>
</dbReference>
<dbReference type="Pfam" id="PF09250">
    <property type="entry name" value="Prim-Pol"/>
    <property type="match status" value="1"/>
</dbReference>
<gene>
    <name evidence="2" type="ORF">HDA44_005055</name>
</gene>
<feature type="domain" description="DNA primase/polymerase bifunctional N-terminal" evidence="1">
    <location>
        <begin position="1"/>
        <end position="149"/>
    </location>
</feature>